<dbReference type="VEuPathDB" id="CryptoDB:Vbra_7539"/>
<protein>
    <submittedName>
        <fullName evidence="2">Uncharacterized protein</fullName>
    </submittedName>
</protein>
<reference evidence="2 3" key="1">
    <citation type="submission" date="2014-11" db="EMBL/GenBank/DDBJ databases">
        <authorList>
            <person name="Zhu J."/>
            <person name="Qi W."/>
            <person name="Song R."/>
        </authorList>
    </citation>
    <scope>NUCLEOTIDE SEQUENCE [LARGE SCALE GENOMIC DNA]</scope>
</reference>
<feature type="signal peptide" evidence="1">
    <location>
        <begin position="1"/>
        <end position="19"/>
    </location>
</feature>
<proteinExistence type="predicted"/>
<sequence>MAFPKVALLCASLLISAAADVSPDKPADEQFDRDAADLKFLDDVVDAIWINKMSHVPRRTRIASRWREEPSVLSLLCWCRRTKRTAPNTLQALSEWFLAATTKTRSASRRPSKRGLTTQQPESLRFLWTSVARALLGVGYDCGFEAANFFCENLAGAGACTDATGAAVNCVGTVAVDYGQTMDDCLLTIRVIDNSICTAIRDPFFGFLIRGCDCFLWIDCLP</sequence>
<keyword evidence="3" id="KW-1185">Reference proteome</keyword>
<organism evidence="2 3">
    <name type="scientific">Vitrella brassicaformis (strain CCMP3155)</name>
    <dbReference type="NCBI Taxonomy" id="1169540"/>
    <lineage>
        <taxon>Eukaryota</taxon>
        <taxon>Sar</taxon>
        <taxon>Alveolata</taxon>
        <taxon>Colpodellida</taxon>
        <taxon>Vitrellaceae</taxon>
        <taxon>Vitrella</taxon>
    </lineage>
</organism>
<dbReference type="AlphaFoldDB" id="A0A0G4EIH5"/>
<dbReference type="Proteomes" id="UP000041254">
    <property type="component" value="Unassembled WGS sequence"/>
</dbReference>
<dbReference type="EMBL" id="CDMY01000243">
    <property type="protein sequence ID" value="CEL96383.1"/>
    <property type="molecule type" value="Genomic_DNA"/>
</dbReference>
<feature type="chain" id="PRO_5005187816" evidence="1">
    <location>
        <begin position="20"/>
        <end position="222"/>
    </location>
</feature>
<keyword evidence="1" id="KW-0732">Signal</keyword>
<accession>A0A0G4EIH5</accession>
<evidence type="ECO:0000313" key="3">
    <source>
        <dbReference type="Proteomes" id="UP000041254"/>
    </source>
</evidence>
<name>A0A0G4EIH5_VITBC</name>
<evidence type="ECO:0000313" key="2">
    <source>
        <dbReference type="EMBL" id="CEL96383.1"/>
    </source>
</evidence>
<evidence type="ECO:0000256" key="1">
    <source>
        <dbReference type="SAM" id="SignalP"/>
    </source>
</evidence>
<dbReference type="InParanoid" id="A0A0G4EIH5"/>
<gene>
    <name evidence="2" type="ORF">Vbra_7539</name>
</gene>